<comment type="cofactor">
    <cofactor evidence="6">
        <name>Zn(2+)</name>
        <dbReference type="ChEBI" id="CHEBI:29105"/>
    </cofactor>
    <text evidence="6">Binds 1 zinc ion per subunit.</text>
</comment>
<evidence type="ECO:0000256" key="7">
    <source>
        <dbReference type="SAM" id="Phobius"/>
    </source>
</evidence>
<evidence type="ECO:0000256" key="4">
    <source>
        <dbReference type="ARBA" id="ARBA00022833"/>
    </source>
</evidence>
<evidence type="ECO:0000256" key="6">
    <source>
        <dbReference type="RuleBase" id="RU003983"/>
    </source>
</evidence>
<evidence type="ECO:0000259" key="8">
    <source>
        <dbReference type="Pfam" id="PF01435"/>
    </source>
</evidence>
<dbReference type="EMBL" id="FQXG01000009">
    <property type="protein sequence ID" value="SHI19494.1"/>
    <property type="molecule type" value="Genomic_DNA"/>
</dbReference>
<proteinExistence type="inferred from homology"/>
<dbReference type="PANTHER" id="PTHR22726">
    <property type="entry name" value="METALLOENDOPEPTIDASE OMA1"/>
    <property type="match status" value="1"/>
</dbReference>
<accession>A0A1M5Z5R6</accession>
<dbReference type="STRING" id="299255.SAMN02745129_4690"/>
<keyword evidence="10" id="KW-1185">Reference proteome</keyword>
<dbReference type="InterPro" id="IPR051156">
    <property type="entry name" value="Mito/Outer_Membr_Metalloprot"/>
</dbReference>
<dbReference type="GO" id="GO:0051603">
    <property type="term" value="P:proteolysis involved in protein catabolic process"/>
    <property type="evidence" value="ECO:0007669"/>
    <property type="project" value="TreeGrafter"/>
</dbReference>
<dbReference type="InterPro" id="IPR001915">
    <property type="entry name" value="Peptidase_M48"/>
</dbReference>
<dbReference type="OrthoDB" id="9810445at2"/>
<feature type="domain" description="Peptidase M48" evidence="8">
    <location>
        <begin position="99"/>
        <end position="241"/>
    </location>
</feature>
<keyword evidence="7" id="KW-0812">Transmembrane</keyword>
<keyword evidence="4 6" id="KW-0862">Zinc</keyword>
<dbReference type="GO" id="GO:0004222">
    <property type="term" value="F:metalloendopeptidase activity"/>
    <property type="evidence" value="ECO:0007669"/>
    <property type="project" value="InterPro"/>
</dbReference>
<dbReference type="GO" id="GO:0046872">
    <property type="term" value="F:metal ion binding"/>
    <property type="evidence" value="ECO:0007669"/>
    <property type="project" value="UniProtKB-KW"/>
</dbReference>
<dbReference type="GO" id="GO:0016020">
    <property type="term" value="C:membrane"/>
    <property type="evidence" value="ECO:0007669"/>
    <property type="project" value="TreeGrafter"/>
</dbReference>
<comment type="similarity">
    <text evidence="6">Belongs to the peptidase M48 family.</text>
</comment>
<name>A0A1M5Z5R6_9GAMM</name>
<dbReference type="Proteomes" id="UP000184268">
    <property type="component" value="Unassembled WGS sequence"/>
</dbReference>
<dbReference type="PANTHER" id="PTHR22726:SF1">
    <property type="entry name" value="METALLOENDOPEPTIDASE OMA1, MITOCHONDRIAL"/>
    <property type="match status" value="1"/>
</dbReference>
<keyword evidence="7" id="KW-0472">Membrane</keyword>
<keyword evidence="3 6" id="KW-0378">Hydrolase</keyword>
<evidence type="ECO:0000313" key="9">
    <source>
        <dbReference type="EMBL" id="SHI19494.1"/>
    </source>
</evidence>
<dbReference type="RefSeq" id="WP_067661982.1">
    <property type="nucleotide sequence ID" value="NZ_FQXG01000009.1"/>
</dbReference>
<evidence type="ECO:0000256" key="5">
    <source>
        <dbReference type="ARBA" id="ARBA00023049"/>
    </source>
</evidence>
<evidence type="ECO:0000256" key="1">
    <source>
        <dbReference type="ARBA" id="ARBA00022670"/>
    </source>
</evidence>
<gene>
    <name evidence="9" type="ORF">SAMN02745129_4690</name>
</gene>
<keyword evidence="2" id="KW-0479">Metal-binding</keyword>
<keyword evidence="7" id="KW-1133">Transmembrane helix</keyword>
<keyword evidence="1 6" id="KW-0645">Protease</keyword>
<reference evidence="9 10" key="1">
    <citation type="submission" date="2016-11" db="EMBL/GenBank/DDBJ databases">
        <authorList>
            <person name="Jaros S."/>
            <person name="Januszkiewicz K."/>
            <person name="Wedrychowicz H."/>
        </authorList>
    </citation>
    <scope>NUCLEOTIDE SEQUENCE [LARGE SCALE GENOMIC DNA]</scope>
    <source>
        <strain evidence="9 10">DSM 16917</strain>
    </source>
</reference>
<evidence type="ECO:0000256" key="2">
    <source>
        <dbReference type="ARBA" id="ARBA00022723"/>
    </source>
</evidence>
<dbReference type="Pfam" id="PF01435">
    <property type="entry name" value="Peptidase_M48"/>
    <property type="match status" value="1"/>
</dbReference>
<sequence>MSEYENRPVPENNVSHQRPLSEFAALLVAAAAGLAVLVLALGLGAQRLGSQVPVAWEEGLSPKWSTSLRQESPAQLALDELLDDLLAADPLPDGLKARATLTDSNEVNAYASFDGEILVTTALVQAMPSENALALVLAHELAHVRQRHVIQQAGQTLATQMALAWLLGDQNGLMAVTEQAVAAGFSQEAEAEADELALTTLVRLYGHLGGAEALFPILSDQSNDSWLSTHPGSEKRNRKVLEAQRQWGMGEVTPLSQQWQQYDVE</sequence>
<protein>
    <submittedName>
        <fullName evidence="9">Peptidase family M48</fullName>
    </submittedName>
</protein>
<dbReference type="Gene3D" id="3.30.2010.10">
    <property type="entry name" value="Metalloproteases ('zincins'), catalytic domain"/>
    <property type="match status" value="1"/>
</dbReference>
<evidence type="ECO:0000313" key="10">
    <source>
        <dbReference type="Proteomes" id="UP000184268"/>
    </source>
</evidence>
<keyword evidence="5 6" id="KW-0482">Metalloprotease</keyword>
<dbReference type="AlphaFoldDB" id="A0A1M5Z5R6"/>
<feature type="transmembrane region" description="Helical" evidence="7">
    <location>
        <begin position="23"/>
        <end position="43"/>
    </location>
</feature>
<evidence type="ECO:0000256" key="3">
    <source>
        <dbReference type="ARBA" id="ARBA00022801"/>
    </source>
</evidence>
<organism evidence="9 10">
    <name type="scientific">Ferrimonas marina</name>
    <dbReference type="NCBI Taxonomy" id="299255"/>
    <lineage>
        <taxon>Bacteria</taxon>
        <taxon>Pseudomonadati</taxon>
        <taxon>Pseudomonadota</taxon>
        <taxon>Gammaproteobacteria</taxon>
        <taxon>Alteromonadales</taxon>
        <taxon>Ferrimonadaceae</taxon>
        <taxon>Ferrimonas</taxon>
    </lineage>
</organism>